<dbReference type="EMBL" id="BRYB01002416">
    <property type="protein sequence ID" value="GMI19164.1"/>
    <property type="molecule type" value="Genomic_DNA"/>
</dbReference>
<feature type="region of interest" description="Disordered" evidence="1">
    <location>
        <begin position="1"/>
        <end position="71"/>
    </location>
</feature>
<sequence length="188" mass="19875">MPKNSKPRPRGRARPALKSLTNVAMENAFPPLIDSPVKKKKSGVHQSSTSTKHASSGQPPPPPSAEDTSLEQQVEDLLSKEMAAMANVPTTPPTPASLTISIFPSSPPNFSLASSPRLTLLLTVLTVLVLMCTPPPSSPLMVAAPEPKVKGFAKVLGFVGVGKGGGRKGRTGTKRWEQVDATFNNVFE</sequence>
<comment type="caution">
    <text evidence="2">The sequence shown here is derived from an EMBL/GenBank/DDBJ whole genome shotgun (WGS) entry which is preliminary data.</text>
</comment>
<accession>A0ABQ6M449</accession>
<feature type="compositionally biased region" description="Polar residues" evidence="1">
    <location>
        <begin position="44"/>
        <end position="57"/>
    </location>
</feature>
<name>A0ABQ6M449_9STRA</name>
<evidence type="ECO:0000256" key="1">
    <source>
        <dbReference type="SAM" id="MobiDB-lite"/>
    </source>
</evidence>
<keyword evidence="3" id="KW-1185">Reference proteome</keyword>
<dbReference type="Proteomes" id="UP001165060">
    <property type="component" value="Unassembled WGS sequence"/>
</dbReference>
<evidence type="ECO:0000313" key="2">
    <source>
        <dbReference type="EMBL" id="GMI19164.1"/>
    </source>
</evidence>
<organism evidence="2 3">
    <name type="scientific">Tetraparma gracilis</name>
    <dbReference type="NCBI Taxonomy" id="2962635"/>
    <lineage>
        <taxon>Eukaryota</taxon>
        <taxon>Sar</taxon>
        <taxon>Stramenopiles</taxon>
        <taxon>Ochrophyta</taxon>
        <taxon>Bolidophyceae</taxon>
        <taxon>Parmales</taxon>
        <taxon>Triparmaceae</taxon>
        <taxon>Tetraparma</taxon>
    </lineage>
</organism>
<feature type="compositionally biased region" description="Basic residues" evidence="1">
    <location>
        <begin position="1"/>
        <end position="15"/>
    </location>
</feature>
<evidence type="ECO:0000313" key="3">
    <source>
        <dbReference type="Proteomes" id="UP001165060"/>
    </source>
</evidence>
<protein>
    <submittedName>
        <fullName evidence="2">Uncharacterized protein</fullName>
    </submittedName>
</protein>
<proteinExistence type="predicted"/>
<gene>
    <name evidence="2" type="ORF">TeGR_g1253</name>
</gene>
<reference evidence="2 3" key="1">
    <citation type="journal article" date="2023" name="Commun. Biol.">
        <title>Genome analysis of Parmales, the sister group of diatoms, reveals the evolutionary specialization of diatoms from phago-mixotrophs to photoautotrophs.</title>
        <authorList>
            <person name="Ban H."/>
            <person name="Sato S."/>
            <person name="Yoshikawa S."/>
            <person name="Yamada K."/>
            <person name="Nakamura Y."/>
            <person name="Ichinomiya M."/>
            <person name="Sato N."/>
            <person name="Blanc-Mathieu R."/>
            <person name="Endo H."/>
            <person name="Kuwata A."/>
            <person name="Ogata H."/>
        </authorList>
    </citation>
    <scope>NUCLEOTIDE SEQUENCE [LARGE SCALE GENOMIC DNA]</scope>
</reference>